<dbReference type="OrthoDB" id="9813151at2"/>
<keyword evidence="5" id="KW-0808">Transferase</keyword>
<organism evidence="17 18">
    <name type="scientific">Hydrogenoanaerobacterium saccharovorans</name>
    <dbReference type="NCBI Taxonomy" id="474960"/>
    <lineage>
        <taxon>Bacteria</taxon>
        <taxon>Bacillati</taxon>
        <taxon>Bacillota</taxon>
        <taxon>Clostridia</taxon>
        <taxon>Eubacteriales</taxon>
        <taxon>Oscillospiraceae</taxon>
        <taxon>Hydrogenoanaerobacterium</taxon>
    </lineage>
</organism>
<dbReference type="EMBL" id="FOCG01000001">
    <property type="protein sequence ID" value="SEM79782.1"/>
    <property type="molecule type" value="Genomic_DNA"/>
</dbReference>
<evidence type="ECO:0000256" key="11">
    <source>
        <dbReference type="ARBA" id="ARBA00023136"/>
    </source>
</evidence>
<dbReference type="GO" id="GO:0000155">
    <property type="term" value="F:phosphorelay sensor kinase activity"/>
    <property type="evidence" value="ECO:0007669"/>
    <property type="project" value="InterPro"/>
</dbReference>
<dbReference type="InterPro" id="IPR050398">
    <property type="entry name" value="HssS/ArlS-like"/>
</dbReference>
<dbReference type="Gene3D" id="3.30.565.10">
    <property type="entry name" value="Histidine kinase-like ATPase, C-terminal domain"/>
    <property type="match status" value="1"/>
</dbReference>
<evidence type="ECO:0000256" key="9">
    <source>
        <dbReference type="ARBA" id="ARBA00023012"/>
    </source>
</evidence>
<dbReference type="PANTHER" id="PTHR45528:SF11">
    <property type="entry name" value="HISTIDINE KINASE"/>
    <property type="match status" value="1"/>
</dbReference>
<keyword evidence="8 14" id="KW-1133">Transmembrane helix</keyword>
<protein>
    <recommendedName>
        <fullName evidence="13">Heme sensor protein HssS</fullName>
        <ecNumber evidence="3">2.7.13.3</ecNumber>
    </recommendedName>
</protein>
<dbReference type="AlphaFoldDB" id="A0A1H8BAE1"/>
<proteinExistence type="predicted"/>
<dbReference type="RefSeq" id="WP_092753717.1">
    <property type="nucleotide sequence ID" value="NZ_FOCG01000001.1"/>
</dbReference>
<evidence type="ECO:0000256" key="12">
    <source>
        <dbReference type="ARBA" id="ARBA00037219"/>
    </source>
</evidence>
<evidence type="ECO:0000256" key="4">
    <source>
        <dbReference type="ARBA" id="ARBA00022553"/>
    </source>
</evidence>
<dbReference type="InterPro" id="IPR003661">
    <property type="entry name" value="HisK_dim/P_dom"/>
</dbReference>
<feature type="domain" description="Histidine kinase" evidence="15">
    <location>
        <begin position="139"/>
        <end position="352"/>
    </location>
</feature>
<evidence type="ECO:0000256" key="1">
    <source>
        <dbReference type="ARBA" id="ARBA00000085"/>
    </source>
</evidence>
<dbReference type="Pfam" id="PF02518">
    <property type="entry name" value="HATPase_c"/>
    <property type="match status" value="1"/>
</dbReference>
<feature type="transmembrane region" description="Helical" evidence="14">
    <location>
        <begin position="20"/>
        <end position="42"/>
    </location>
</feature>
<evidence type="ECO:0000259" key="16">
    <source>
        <dbReference type="PROSITE" id="PS50885"/>
    </source>
</evidence>
<comment type="function">
    <text evidence="12">Member of the two-component regulatory system HssS/HssR involved in intracellular heme homeostasis and tempering of staphylococcal virulence. HssS functions as a heme sensor histidine kinase which is autophosphorylated at a histidine residue and transfers its phosphate group to an aspartate residue of HssR. HssR/HssS activates the expression of hrtAB, an efflux pump, in response to extracellular heme, hemin, hemoglobin or blood.</text>
</comment>
<dbReference type="SUPFAM" id="SSF47384">
    <property type="entry name" value="Homodimeric domain of signal transducing histidine kinase"/>
    <property type="match status" value="1"/>
</dbReference>
<dbReference type="Pfam" id="PF00672">
    <property type="entry name" value="HAMP"/>
    <property type="match status" value="1"/>
</dbReference>
<dbReference type="SMART" id="SM00388">
    <property type="entry name" value="HisKA"/>
    <property type="match status" value="1"/>
</dbReference>
<dbReference type="InterPro" id="IPR005467">
    <property type="entry name" value="His_kinase_dom"/>
</dbReference>
<gene>
    <name evidence="17" type="ORF">SAMN05216180_1797</name>
</gene>
<evidence type="ECO:0000256" key="6">
    <source>
        <dbReference type="ARBA" id="ARBA00022692"/>
    </source>
</evidence>
<dbReference type="PRINTS" id="PR00344">
    <property type="entry name" value="BCTRLSENSOR"/>
</dbReference>
<evidence type="ECO:0000256" key="3">
    <source>
        <dbReference type="ARBA" id="ARBA00012438"/>
    </source>
</evidence>
<dbReference type="Proteomes" id="UP000199158">
    <property type="component" value="Unassembled WGS sequence"/>
</dbReference>
<dbReference type="InterPro" id="IPR003660">
    <property type="entry name" value="HAMP_dom"/>
</dbReference>
<keyword evidence="10" id="KW-0843">Virulence</keyword>
<dbReference type="Gene3D" id="1.10.287.130">
    <property type="match status" value="1"/>
</dbReference>
<dbReference type="FunFam" id="3.30.565.10:FF:000006">
    <property type="entry name" value="Sensor histidine kinase WalK"/>
    <property type="match status" value="1"/>
</dbReference>
<comment type="catalytic activity">
    <reaction evidence="1">
        <text>ATP + protein L-histidine = ADP + protein N-phospho-L-histidine.</text>
        <dbReference type="EC" id="2.7.13.3"/>
    </reaction>
</comment>
<evidence type="ECO:0000313" key="17">
    <source>
        <dbReference type="EMBL" id="SEM79782.1"/>
    </source>
</evidence>
<reference evidence="17 18" key="1">
    <citation type="submission" date="2016-10" db="EMBL/GenBank/DDBJ databases">
        <authorList>
            <person name="de Groot N.N."/>
        </authorList>
    </citation>
    <scope>NUCLEOTIDE SEQUENCE [LARGE SCALE GENOMIC DNA]</scope>
    <source>
        <strain evidence="17 18">CGMCC 1.5070</strain>
    </source>
</reference>
<name>A0A1H8BAE1_9FIRM</name>
<keyword evidence="6 14" id="KW-0812">Transmembrane</keyword>
<dbReference type="PROSITE" id="PS50885">
    <property type="entry name" value="HAMP"/>
    <property type="match status" value="1"/>
</dbReference>
<dbReference type="InterPro" id="IPR004358">
    <property type="entry name" value="Sig_transdc_His_kin-like_C"/>
</dbReference>
<keyword evidence="18" id="KW-1185">Reference proteome</keyword>
<keyword evidence="11 14" id="KW-0472">Membrane</keyword>
<keyword evidence="9" id="KW-0902">Two-component regulatory system</keyword>
<comment type="subcellular location">
    <subcellularLocation>
        <location evidence="2">Membrane</location>
        <topology evidence="2">Multi-pass membrane protein</topology>
    </subcellularLocation>
</comment>
<evidence type="ECO:0000313" key="18">
    <source>
        <dbReference type="Proteomes" id="UP000199158"/>
    </source>
</evidence>
<dbReference type="InterPro" id="IPR003594">
    <property type="entry name" value="HATPase_dom"/>
</dbReference>
<accession>A0A1H8BAE1</accession>
<dbReference type="CDD" id="cd00075">
    <property type="entry name" value="HATPase"/>
    <property type="match status" value="1"/>
</dbReference>
<feature type="transmembrane region" description="Helical" evidence="14">
    <location>
        <begin position="48"/>
        <end position="66"/>
    </location>
</feature>
<evidence type="ECO:0000256" key="13">
    <source>
        <dbReference type="ARBA" id="ARBA00040841"/>
    </source>
</evidence>
<dbReference type="EC" id="2.7.13.3" evidence="3"/>
<dbReference type="GO" id="GO:0005886">
    <property type="term" value="C:plasma membrane"/>
    <property type="evidence" value="ECO:0007669"/>
    <property type="project" value="TreeGrafter"/>
</dbReference>
<dbReference type="SMART" id="SM00304">
    <property type="entry name" value="HAMP"/>
    <property type="match status" value="1"/>
</dbReference>
<dbReference type="FunFam" id="1.10.287.130:FF:000001">
    <property type="entry name" value="Two-component sensor histidine kinase"/>
    <property type="match status" value="1"/>
</dbReference>
<evidence type="ECO:0000256" key="7">
    <source>
        <dbReference type="ARBA" id="ARBA00022777"/>
    </source>
</evidence>
<dbReference type="PROSITE" id="PS50109">
    <property type="entry name" value="HIS_KIN"/>
    <property type="match status" value="1"/>
</dbReference>
<dbReference type="InterPro" id="IPR036890">
    <property type="entry name" value="HATPase_C_sf"/>
</dbReference>
<keyword evidence="4" id="KW-0597">Phosphoprotein</keyword>
<feature type="domain" description="HAMP" evidence="16">
    <location>
        <begin position="68"/>
        <end position="131"/>
    </location>
</feature>
<dbReference type="SMART" id="SM00387">
    <property type="entry name" value="HATPase_c"/>
    <property type="match status" value="1"/>
</dbReference>
<evidence type="ECO:0000256" key="5">
    <source>
        <dbReference type="ARBA" id="ARBA00022679"/>
    </source>
</evidence>
<evidence type="ECO:0000256" key="8">
    <source>
        <dbReference type="ARBA" id="ARBA00022989"/>
    </source>
</evidence>
<keyword evidence="7 17" id="KW-0418">Kinase</keyword>
<dbReference type="CDD" id="cd00082">
    <property type="entry name" value="HisKA"/>
    <property type="match status" value="1"/>
</dbReference>
<dbReference type="CDD" id="cd06225">
    <property type="entry name" value="HAMP"/>
    <property type="match status" value="1"/>
</dbReference>
<sequence length="355" mass="40545">MNIKQRLLKAIHAPSIRSLFVFSVFAIQLVSCSVTALVVWYFNMLRSPAEVILICLFIGNILTALLSRRFTNSLTQLSKSLEEVAKGNFKVQLKPKKNINHIMRAVFHTSEVEQMVESFNTMAEELRHNEYLRKDFVRNVSHEFKTPITSIQGFTKLLSDENLPRDEFLRYTEIIIEETERLANLSNNLLKMSQVENRTIPEQKSSFSLDEQLRRTLLMLERSWEDKELILELELDEIQYIGYRDLLQEVWINLLNNAIKFSNQGGTLGIFLQQSRGNIQVTISDNGVGISESAQKRIFEQFYQADESRTHHGNGLGLAIAKRIVDLSNGTISVESQLGKGTVFTVCLPATSEKA</sequence>
<dbReference type="STRING" id="474960.SAMN05216180_1797"/>
<evidence type="ECO:0000256" key="10">
    <source>
        <dbReference type="ARBA" id="ARBA00023026"/>
    </source>
</evidence>
<evidence type="ECO:0000259" key="15">
    <source>
        <dbReference type="PROSITE" id="PS50109"/>
    </source>
</evidence>
<dbReference type="Pfam" id="PF00512">
    <property type="entry name" value="HisKA"/>
    <property type="match status" value="1"/>
</dbReference>
<dbReference type="Gene3D" id="6.10.340.10">
    <property type="match status" value="1"/>
</dbReference>
<evidence type="ECO:0000256" key="14">
    <source>
        <dbReference type="SAM" id="Phobius"/>
    </source>
</evidence>
<dbReference type="PANTHER" id="PTHR45528">
    <property type="entry name" value="SENSOR HISTIDINE KINASE CPXA"/>
    <property type="match status" value="1"/>
</dbReference>
<dbReference type="InterPro" id="IPR036097">
    <property type="entry name" value="HisK_dim/P_sf"/>
</dbReference>
<evidence type="ECO:0000256" key="2">
    <source>
        <dbReference type="ARBA" id="ARBA00004141"/>
    </source>
</evidence>
<dbReference type="SUPFAM" id="SSF55874">
    <property type="entry name" value="ATPase domain of HSP90 chaperone/DNA topoisomerase II/histidine kinase"/>
    <property type="match status" value="1"/>
</dbReference>